<dbReference type="GO" id="GO:0016137">
    <property type="term" value="P:glycoside metabolic process"/>
    <property type="evidence" value="ECO:0007669"/>
    <property type="project" value="UniProtKB-ARBA"/>
</dbReference>
<dbReference type="Proteomes" id="UP000319210">
    <property type="component" value="Unassembled WGS sequence"/>
</dbReference>
<feature type="region of interest" description="Disordered" evidence="2">
    <location>
        <begin position="180"/>
        <end position="209"/>
    </location>
</feature>
<dbReference type="PANTHER" id="PTHR12993:SF26">
    <property type="entry name" value="1D-MYO-INOSITOL 2-ACETAMIDO-2-DEOXY-ALPHA-D-GLUCOPYRANOSIDE DEACETYLASE"/>
    <property type="match status" value="1"/>
</dbReference>
<evidence type="ECO:0000313" key="4">
    <source>
        <dbReference type="Proteomes" id="UP000319210"/>
    </source>
</evidence>
<feature type="region of interest" description="Disordered" evidence="2">
    <location>
        <begin position="73"/>
        <end position="92"/>
    </location>
</feature>
<evidence type="ECO:0000256" key="2">
    <source>
        <dbReference type="SAM" id="MobiDB-lite"/>
    </source>
</evidence>
<dbReference type="Pfam" id="PF02585">
    <property type="entry name" value="PIG-L"/>
    <property type="match status" value="1"/>
</dbReference>
<dbReference type="InterPro" id="IPR024078">
    <property type="entry name" value="LmbE-like_dom_sf"/>
</dbReference>
<evidence type="ECO:0008006" key="5">
    <source>
        <dbReference type="Google" id="ProtNLM"/>
    </source>
</evidence>
<sequence>MTHPDADEKIPRLLCVHAHPDDEALWTGGLLAKYADAGARTAVVTCTWAEGTVRARELARSLEILGVPEPPRLLGHADRPGASAPGRPRFTDVPLDEAVGEVVAHIRDFRPHAVVTYDAFGGYGHPDHIRAHQVATLAAEAAGHDQLHPDAGPAWRPAALHYATLPRPFVREIWREVFGAEAPGDGGDGGDGEKGGDGGGPLPGVPPEWIDEERGAIDIAPWGERKWQALHAHRSEVERGGGVTLLAALPEPQRRRLLTTEWYLSRPLLPSAPPLDPARLPDAAPRAARPRR</sequence>
<dbReference type="EMBL" id="BJMM01000087">
    <property type="protein sequence ID" value="GEB54179.1"/>
    <property type="molecule type" value="Genomic_DNA"/>
</dbReference>
<keyword evidence="1" id="KW-0862">Zinc</keyword>
<feature type="compositionally biased region" description="Low complexity" evidence="2">
    <location>
        <begin position="277"/>
        <end position="292"/>
    </location>
</feature>
<protein>
    <recommendedName>
        <fullName evidence="5">GlcNAc-PI de-N-acetylase</fullName>
    </recommendedName>
</protein>
<dbReference type="AlphaFoldDB" id="A0A4Y3R9U6"/>
<gene>
    <name evidence="3" type="ORF">SCA03_67300</name>
</gene>
<comment type="caution">
    <text evidence="3">The sequence shown here is derived from an EMBL/GenBank/DDBJ whole genome shotgun (WGS) entry which is preliminary data.</text>
</comment>
<dbReference type="SUPFAM" id="SSF102588">
    <property type="entry name" value="LmbE-like"/>
    <property type="match status" value="1"/>
</dbReference>
<dbReference type="Gene3D" id="3.40.50.10320">
    <property type="entry name" value="LmbE-like"/>
    <property type="match status" value="1"/>
</dbReference>
<name>A0A4Y3R9U6_STRCI</name>
<proteinExistence type="predicted"/>
<dbReference type="RefSeq" id="WP_230989085.1">
    <property type="nucleotide sequence ID" value="NZ_BJMM01000087.1"/>
</dbReference>
<dbReference type="GO" id="GO:0016811">
    <property type="term" value="F:hydrolase activity, acting on carbon-nitrogen (but not peptide) bonds, in linear amides"/>
    <property type="evidence" value="ECO:0007669"/>
    <property type="project" value="TreeGrafter"/>
</dbReference>
<reference evidence="3 4" key="1">
    <citation type="submission" date="2019-06" db="EMBL/GenBank/DDBJ databases">
        <title>Whole genome shotgun sequence of Streptomyces cacaoi subsp. cacaoi NBRC 12748.</title>
        <authorList>
            <person name="Hosoyama A."/>
            <person name="Uohara A."/>
            <person name="Ohji S."/>
            <person name="Ichikawa N."/>
        </authorList>
    </citation>
    <scope>NUCLEOTIDE SEQUENCE [LARGE SCALE GENOMIC DNA]</scope>
    <source>
        <strain evidence="3 4">NBRC 12748</strain>
    </source>
</reference>
<keyword evidence="4" id="KW-1185">Reference proteome</keyword>
<dbReference type="InterPro" id="IPR003737">
    <property type="entry name" value="GlcNAc_PI_deacetylase-related"/>
</dbReference>
<evidence type="ECO:0000313" key="3">
    <source>
        <dbReference type="EMBL" id="GEB54179.1"/>
    </source>
</evidence>
<organism evidence="3 4">
    <name type="scientific">Streptomyces cacaoi</name>
    <dbReference type="NCBI Taxonomy" id="1898"/>
    <lineage>
        <taxon>Bacteria</taxon>
        <taxon>Bacillati</taxon>
        <taxon>Actinomycetota</taxon>
        <taxon>Actinomycetes</taxon>
        <taxon>Kitasatosporales</taxon>
        <taxon>Streptomycetaceae</taxon>
        <taxon>Streptomyces</taxon>
    </lineage>
</organism>
<accession>A0A4Y3R9U6</accession>
<dbReference type="PANTHER" id="PTHR12993">
    <property type="entry name" value="N-ACETYLGLUCOSAMINYL-PHOSPHATIDYLINOSITOL DE-N-ACETYLASE-RELATED"/>
    <property type="match status" value="1"/>
</dbReference>
<feature type="region of interest" description="Disordered" evidence="2">
    <location>
        <begin position="268"/>
        <end position="292"/>
    </location>
</feature>
<evidence type="ECO:0000256" key="1">
    <source>
        <dbReference type="ARBA" id="ARBA00022833"/>
    </source>
</evidence>